<dbReference type="PANTHER" id="PTHR42718">
    <property type="entry name" value="MAJOR FACILITATOR SUPERFAMILY MULTIDRUG TRANSPORTER MFSC"/>
    <property type="match status" value="1"/>
</dbReference>
<comment type="subcellular location">
    <subcellularLocation>
        <location evidence="1">Cell membrane</location>
        <topology evidence="1">Multi-pass membrane protein</topology>
    </subcellularLocation>
</comment>
<evidence type="ECO:0000313" key="7">
    <source>
        <dbReference type="EMBL" id="QFZ23007.1"/>
    </source>
</evidence>
<feature type="transmembrane region" description="Helical" evidence="5">
    <location>
        <begin position="64"/>
        <end position="82"/>
    </location>
</feature>
<evidence type="ECO:0000256" key="3">
    <source>
        <dbReference type="ARBA" id="ARBA00022989"/>
    </source>
</evidence>
<dbReference type="RefSeq" id="WP_051766323.1">
    <property type="nucleotide sequence ID" value="NZ_CP034550.1"/>
</dbReference>
<accession>A0A5Q0H9U0</accession>
<evidence type="ECO:0000256" key="1">
    <source>
        <dbReference type="ARBA" id="ARBA00004651"/>
    </source>
</evidence>
<dbReference type="Proteomes" id="UP000325787">
    <property type="component" value="Chromosome"/>
</dbReference>
<evidence type="ECO:0000259" key="6">
    <source>
        <dbReference type="PROSITE" id="PS50850"/>
    </source>
</evidence>
<feature type="transmembrane region" description="Helical" evidence="5">
    <location>
        <begin position="102"/>
        <end position="134"/>
    </location>
</feature>
<dbReference type="InterPro" id="IPR011701">
    <property type="entry name" value="MFS"/>
</dbReference>
<feature type="transmembrane region" description="Helical" evidence="5">
    <location>
        <begin position="471"/>
        <end position="490"/>
    </location>
</feature>
<dbReference type="AlphaFoldDB" id="A0A5Q0H9U0"/>
<dbReference type="OrthoDB" id="7375466at2"/>
<dbReference type="PROSITE" id="PS50850">
    <property type="entry name" value="MFS"/>
    <property type="match status" value="1"/>
</dbReference>
<dbReference type="Pfam" id="PF07690">
    <property type="entry name" value="MFS_1"/>
    <property type="match status" value="1"/>
</dbReference>
<keyword evidence="8" id="KW-1185">Reference proteome</keyword>
<feature type="transmembrane region" description="Helical" evidence="5">
    <location>
        <begin position="322"/>
        <end position="343"/>
    </location>
</feature>
<feature type="transmembrane region" description="Helical" evidence="5">
    <location>
        <begin position="295"/>
        <end position="316"/>
    </location>
</feature>
<keyword evidence="2 5" id="KW-0812">Transmembrane</keyword>
<feature type="transmembrane region" description="Helical" evidence="5">
    <location>
        <begin position="25"/>
        <end position="43"/>
    </location>
</feature>
<evidence type="ECO:0000313" key="8">
    <source>
        <dbReference type="Proteomes" id="UP000325787"/>
    </source>
</evidence>
<keyword evidence="4 5" id="KW-0472">Membrane</keyword>
<dbReference type="InterPro" id="IPR020846">
    <property type="entry name" value="MFS_dom"/>
</dbReference>
<feature type="transmembrane region" description="Helical" evidence="5">
    <location>
        <begin position="219"/>
        <end position="240"/>
    </location>
</feature>
<organism evidence="7 8">
    <name type="scientific">Saccharothrix syringae</name>
    <name type="common">Nocardiopsis syringae</name>
    <dbReference type="NCBI Taxonomy" id="103733"/>
    <lineage>
        <taxon>Bacteria</taxon>
        <taxon>Bacillati</taxon>
        <taxon>Actinomycetota</taxon>
        <taxon>Actinomycetes</taxon>
        <taxon>Pseudonocardiales</taxon>
        <taxon>Pseudonocardiaceae</taxon>
        <taxon>Saccharothrix</taxon>
    </lineage>
</organism>
<dbReference type="GO" id="GO:0022857">
    <property type="term" value="F:transmembrane transporter activity"/>
    <property type="evidence" value="ECO:0007669"/>
    <property type="project" value="InterPro"/>
</dbReference>
<feature type="transmembrane region" description="Helical" evidence="5">
    <location>
        <begin position="355"/>
        <end position="375"/>
    </location>
</feature>
<dbReference type="PANTHER" id="PTHR42718:SF39">
    <property type="entry name" value="ACTINORHODIN TRANSPORTER-RELATED"/>
    <property type="match status" value="1"/>
</dbReference>
<keyword evidence="3 5" id="KW-1133">Transmembrane helix</keyword>
<name>A0A5Q0H9U0_SACSY</name>
<proteinExistence type="predicted"/>
<evidence type="ECO:0000256" key="2">
    <source>
        <dbReference type="ARBA" id="ARBA00022692"/>
    </source>
</evidence>
<evidence type="ECO:0000256" key="4">
    <source>
        <dbReference type="ARBA" id="ARBA00023136"/>
    </source>
</evidence>
<feature type="transmembrane region" description="Helical" evidence="5">
    <location>
        <begin position="186"/>
        <end position="207"/>
    </location>
</feature>
<reference evidence="8" key="1">
    <citation type="journal article" date="2021" name="Curr. Microbiol.">
        <title>Complete genome of nocamycin-producing strain Saccharothrix syringae NRRL B-16468 reveals the biosynthetic potential for secondary metabolites.</title>
        <authorList>
            <person name="Mo X."/>
            <person name="Yang S."/>
        </authorList>
    </citation>
    <scope>NUCLEOTIDE SEQUENCE [LARGE SCALE GENOMIC DNA]</scope>
    <source>
        <strain evidence="8">ATCC 51364 / DSM 43886 / JCM 6844 / KCTC 9398 / NBRC 14523 / NRRL B-16468 / INA 2240</strain>
    </source>
</reference>
<sequence length="506" mass="51434">MRTQAFGGAAPVAPPGRVPAMPTTVNRRAVLLLCGTTAGFLLLDVHKVSIAIPSIERALHPGPAGIQLIQAAYVFCFAVTLVPAGRVGDAGRRLALTYAGTYLYLAAGVLCAVAPTAGFVIAGRALLGIAAGLLMPQVMGMVQQLFPAAERGRAFGVYGMCVSLVTALGPGLGGLLVTTLGWRGVFVVNVPVGVALLVAAHALLPAVGRDQGGRRRPDVDVVGLAFGGLALVCLLTPFIFTTGRPGDVDARWLALVPAVGLAALFAARGRRRVAAGRSGVIDPALLRIPSFRNGVLVSLTWFAAGPGIALALTLYLQEARGVTPFLAGLLVLPSSATSVLGSWLGGRHVVRLGRVLTGTGMLLVLASALGTVALLHSPLPTAAVLVGIPALQLVQGLGGGLVVSPNHSMTLVDVPAAQGGAAGAIGQLGQRISNSVGVATASTAYYSTIYGVGFTLTDAPASLHRDALDRATAVACLFLCAAVTVVLVDLRRQVRGRSLGRAVVGS</sequence>
<feature type="transmembrane region" description="Helical" evidence="5">
    <location>
        <begin position="155"/>
        <end position="180"/>
    </location>
</feature>
<dbReference type="Gene3D" id="1.20.1720.10">
    <property type="entry name" value="Multidrug resistance protein D"/>
    <property type="match status" value="1"/>
</dbReference>
<feature type="transmembrane region" description="Helical" evidence="5">
    <location>
        <begin position="252"/>
        <end position="269"/>
    </location>
</feature>
<dbReference type="SUPFAM" id="SSF103473">
    <property type="entry name" value="MFS general substrate transporter"/>
    <property type="match status" value="1"/>
</dbReference>
<dbReference type="InterPro" id="IPR036259">
    <property type="entry name" value="MFS_trans_sf"/>
</dbReference>
<protein>
    <submittedName>
        <fullName evidence="7">MFS transporter</fullName>
    </submittedName>
</protein>
<gene>
    <name evidence="7" type="ORF">EKG83_41225</name>
</gene>
<dbReference type="Gene3D" id="1.20.1250.20">
    <property type="entry name" value="MFS general substrate transporter like domains"/>
    <property type="match status" value="1"/>
</dbReference>
<feature type="domain" description="Major facilitator superfamily (MFS) profile" evidence="6">
    <location>
        <begin position="30"/>
        <end position="493"/>
    </location>
</feature>
<dbReference type="GO" id="GO:0005886">
    <property type="term" value="C:plasma membrane"/>
    <property type="evidence" value="ECO:0007669"/>
    <property type="project" value="UniProtKB-SubCell"/>
</dbReference>
<dbReference type="KEGG" id="ssyi:EKG83_41225"/>
<evidence type="ECO:0000256" key="5">
    <source>
        <dbReference type="SAM" id="Phobius"/>
    </source>
</evidence>
<dbReference type="EMBL" id="CP034550">
    <property type="protein sequence ID" value="QFZ23007.1"/>
    <property type="molecule type" value="Genomic_DNA"/>
</dbReference>